<feature type="chain" id="PRO_5029700583" evidence="1">
    <location>
        <begin position="22"/>
        <end position="98"/>
    </location>
</feature>
<dbReference type="EMBL" id="JAAGRQ010000160">
    <property type="protein sequence ID" value="NDY58901.1"/>
    <property type="molecule type" value="Genomic_DNA"/>
</dbReference>
<comment type="caution">
    <text evidence="2">The sequence shown here is derived from an EMBL/GenBank/DDBJ whole genome shotgun (WGS) entry which is preliminary data.</text>
</comment>
<keyword evidence="1" id="KW-0732">Signal</keyword>
<gene>
    <name evidence="2" type="ORF">G3N56_19370</name>
</gene>
<keyword evidence="3" id="KW-1185">Reference proteome</keyword>
<evidence type="ECO:0000313" key="3">
    <source>
        <dbReference type="Proteomes" id="UP000469724"/>
    </source>
</evidence>
<sequence length="98" mass="10547">MKPFALALVCFAMITAMMVGAGEAQARGPCPPGYFWDGPYGCMPYAPPPPPPAYYPYYPPACPPGTFWSYGACRTVVAPPPPPPRYGITIDVPPIIIR</sequence>
<proteinExistence type="predicted"/>
<dbReference type="Proteomes" id="UP000469724">
    <property type="component" value="Unassembled WGS sequence"/>
</dbReference>
<evidence type="ECO:0000256" key="1">
    <source>
        <dbReference type="SAM" id="SignalP"/>
    </source>
</evidence>
<evidence type="ECO:0000313" key="2">
    <source>
        <dbReference type="EMBL" id="NDY58901.1"/>
    </source>
</evidence>
<feature type="signal peptide" evidence="1">
    <location>
        <begin position="1"/>
        <end position="21"/>
    </location>
</feature>
<name>A0A7K3NRX4_9BACT</name>
<dbReference type="AlphaFoldDB" id="A0A7K3NRX4"/>
<protein>
    <submittedName>
        <fullName evidence="2">Uncharacterized protein</fullName>
    </submittedName>
</protein>
<organism evidence="2 3">
    <name type="scientific">Desulfolutivibrio sulfodismutans</name>
    <dbReference type="NCBI Taxonomy" id="63561"/>
    <lineage>
        <taxon>Bacteria</taxon>
        <taxon>Pseudomonadati</taxon>
        <taxon>Thermodesulfobacteriota</taxon>
        <taxon>Desulfovibrionia</taxon>
        <taxon>Desulfovibrionales</taxon>
        <taxon>Desulfovibrionaceae</taxon>
        <taxon>Desulfolutivibrio</taxon>
    </lineage>
</organism>
<accession>A0A7K3NRX4</accession>
<dbReference type="RefSeq" id="WP_163303964.1">
    <property type="nucleotide sequence ID" value="NZ_JAAGRQ010000160.1"/>
</dbReference>
<reference evidence="2 3" key="1">
    <citation type="submission" date="2020-02" db="EMBL/GenBank/DDBJ databases">
        <title>Comparative genomics of sulfur disproportionating microorganisms.</title>
        <authorList>
            <person name="Ward L.M."/>
            <person name="Bertran E."/>
            <person name="Johnston D.T."/>
        </authorList>
    </citation>
    <scope>NUCLEOTIDE SEQUENCE [LARGE SCALE GENOMIC DNA]</scope>
    <source>
        <strain evidence="2 3">DSM 3696</strain>
    </source>
</reference>